<organism evidence="2 3">
    <name type="scientific">Phyllosticta citriasiana</name>
    <dbReference type="NCBI Taxonomy" id="595635"/>
    <lineage>
        <taxon>Eukaryota</taxon>
        <taxon>Fungi</taxon>
        <taxon>Dikarya</taxon>
        <taxon>Ascomycota</taxon>
        <taxon>Pezizomycotina</taxon>
        <taxon>Dothideomycetes</taxon>
        <taxon>Dothideomycetes incertae sedis</taxon>
        <taxon>Botryosphaeriales</taxon>
        <taxon>Phyllostictaceae</taxon>
        <taxon>Phyllosticta</taxon>
    </lineage>
</organism>
<evidence type="ECO:0000313" key="2">
    <source>
        <dbReference type="EMBL" id="KAK7517716.1"/>
    </source>
</evidence>
<proteinExistence type="predicted"/>
<evidence type="ECO:0000256" key="1">
    <source>
        <dbReference type="SAM" id="MobiDB-lite"/>
    </source>
</evidence>
<feature type="compositionally biased region" description="Basic and acidic residues" evidence="1">
    <location>
        <begin position="93"/>
        <end position="125"/>
    </location>
</feature>
<evidence type="ECO:0000313" key="3">
    <source>
        <dbReference type="Proteomes" id="UP001363622"/>
    </source>
</evidence>
<feature type="region of interest" description="Disordered" evidence="1">
    <location>
        <begin position="17"/>
        <end position="125"/>
    </location>
</feature>
<comment type="caution">
    <text evidence="2">The sequence shown here is derived from an EMBL/GenBank/DDBJ whole genome shotgun (WGS) entry which is preliminary data.</text>
</comment>
<reference evidence="2 3" key="1">
    <citation type="submission" date="2024-04" db="EMBL/GenBank/DDBJ databases">
        <title>Phyllosticta paracitricarpa is synonymous to the EU quarantine fungus P. citricarpa based on phylogenomic analyses.</title>
        <authorList>
            <consortium name="Lawrence Berkeley National Laboratory"/>
            <person name="Van Ingen-Buijs V.A."/>
            <person name="Van Westerhoven A.C."/>
            <person name="Haridas S."/>
            <person name="Skiadas P."/>
            <person name="Martin F."/>
            <person name="Groenewald J.Z."/>
            <person name="Crous P.W."/>
            <person name="Seidl M.F."/>
        </authorList>
    </citation>
    <scope>NUCLEOTIDE SEQUENCE [LARGE SCALE GENOMIC DNA]</scope>
    <source>
        <strain evidence="2 3">CBS 123371</strain>
    </source>
</reference>
<feature type="compositionally biased region" description="Polar residues" evidence="1">
    <location>
        <begin position="32"/>
        <end position="46"/>
    </location>
</feature>
<accession>A0ABR1KML7</accession>
<gene>
    <name evidence="2" type="ORF">IWZ03DRAFT_359777</name>
</gene>
<dbReference type="Proteomes" id="UP001363622">
    <property type="component" value="Unassembled WGS sequence"/>
</dbReference>
<sequence length="125" mass="13093">MDYRNADPAVLAKQAEQDLNSYQAKTGRGDASVTTEESGVNATQASRFPGAHVTYGSAATGREIPPEEGGGVQRGTGKTTKDYDFEGPGIGGPEDRAARFAEEHGGSDDAVRAPVREGPRGERKA</sequence>
<keyword evidence="3" id="KW-1185">Reference proteome</keyword>
<protein>
    <submittedName>
        <fullName evidence="2">Uncharacterized protein</fullName>
    </submittedName>
</protein>
<dbReference type="EMBL" id="JBBPHU010000005">
    <property type="protein sequence ID" value="KAK7517716.1"/>
    <property type="molecule type" value="Genomic_DNA"/>
</dbReference>
<name>A0ABR1KML7_9PEZI</name>